<accession>A0A1M3TUL5</accession>
<evidence type="ECO:0000313" key="3">
    <source>
        <dbReference type="Proteomes" id="UP000184063"/>
    </source>
</evidence>
<evidence type="ECO:0000256" key="1">
    <source>
        <dbReference type="SAM" id="SignalP"/>
    </source>
</evidence>
<feature type="chain" id="PRO_5012092717" evidence="1">
    <location>
        <begin position="20"/>
        <end position="178"/>
    </location>
</feature>
<feature type="signal peptide" evidence="1">
    <location>
        <begin position="1"/>
        <end position="19"/>
    </location>
</feature>
<dbReference type="AlphaFoldDB" id="A0A1M3TUL5"/>
<proteinExistence type="predicted"/>
<protein>
    <submittedName>
        <fullName evidence="2">Uncharacterized protein</fullName>
    </submittedName>
</protein>
<gene>
    <name evidence="2" type="ORF">ASPFODRAFT_429767</name>
</gene>
<reference evidence="3" key="1">
    <citation type="journal article" date="2017" name="Genome Biol.">
        <title>Comparative genomics reveals high biological diversity and specific adaptations in the industrially and medically important fungal genus Aspergillus.</title>
        <authorList>
            <person name="de Vries R.P."/>
            <person name="Riley R."/>
            <person name="Wiebenga A."/>
            <person name="Aguilar-Osorio G."/>
            <person name="Amillis S."/>
            <person name="Uchima C.A."/>
            <person name="Anderluh G."/>
            <person name="Asadollahi M."/>
            <person name="Askin M."/>
            <person name="Barry K."/>
            <person name="Battaglia E."/>
            <person name="Bayram O."/>
            <person name="Benocci T."/>
            <person name="Braus-Stromeyer S.A."/>
            <person name="Caldana C."/>
            <person name="Canovas D."/>
            <person name="Cerqueira G.C."/>
            <person name="Chen F."/>
            <person name="Chen W."/>
            <person name="Choi C."/>
            <person name="Clum A."/>
            <person name="Dos Santos R.A."/>
            <person name="Damasio A.R."/>
            <person name="Diallinas G."/>
            <person name="Emri T."/>
            <person name="Fekete E."/>
            <person name="Flipphi M."/>
            <person name="Freyberg S."/>
            <person name="Gallo A."/>
            <person name="Gournas C."/>
            <person name="Habgood R."/>
            <person name="Hainaut M."/>
            <person name="Harispe M.L."/>
            <person name="Henrissat B."/>
            <person name="Hilden K.S."/>
            <person name="Hope R."/>
            <person name="Hossain A."/>
            <person name="Karabika E."/>
            <person name="Karaffa L."/>
            <person name="Karanyi Z."/>
            <person name="Krasevec N."/>
            <person name="Kuo A."/>
            <person name="Kusch H."/>
            <person name="LaButti K."/>
            <person name="Lagendijk E.L."/>
            <person name="Lapidus A."/>
            <person name="Levasseur A."/>
            <person name="Lindquist E."/>
            <person name="Lipzen A."/>
            <person name="Logrieco A.F."/>
            <person name="MacCabe A."/>
            <person name="Maekelae M.R."/>
            <person name="Malavazi I."/>
            <person name="Melin P."/>
            <person name="Meyer V."/>
            <person name="Mielnichuk N."/>
            <person name="Miskei M."/>
            <person name="Molnar A.P."/>
            <person name="Mule G."/>
            <person name="Ngan C.Y."/>
            <person name="Orejas M."/>
            <person name="Orosz E."/>
            <person name="Ouedraogo J.P."/>
            <person name="Overkamp K.M."/>
            <person name="Park H.-S."/>
            <person name="Perrone G."/>
            <person name="Piumi F."/>
            <person name="Punt P.J."/>
            <person name="Ram A.F."/>
            <person name="Ramon A."/>
            <person name="Rauscher S."/>
            <person name="Record E."/>
            <person name="Riano-Pachon D.M."/>
            <person name="Robert V."/>
            <person name="Roehrig J."/>
            <person name="Ruller R."/>
            <person name="Salamov A."/>
            <person name="Salih N.S."/>
            <person name="Samson R.A."/>
            <person name="Sandor E."/>
            <person name="Sanguinetti M."/>
            <person name="Schuetze T."/>
            <person name="Sepcic K."/>
            <person name="Shelest E."/>
            <person name="Sherlock G."/>
            <person name="Sophianopoulou V."/>
            <person name="Squina F.M."/>
            <person name="Sun H."/>
            <person name="Susca A."/>
            <person name="Todd R.B."/>
            <person name="Tsang A."/>
            <person name="Unkles S.E."/>
            <person name="van de Wiele N."/>
            <person name="van Rossen-Uffink D."/>
            <person name="Oliveira J.V."/>
            <person name="Vesth T.C."/>
            <person name="Visser J."/>
            <person name="Yu J.-H."/>
            <person name="Zhou M."/>
            <person name="Andersen M.R."/>
            <person name="Archer D.B."/>
            <person name="Baker S.E."/>
            <person name="Benoit I."/>
            <person name="Brakhage A.A."/>
            <person name="Braus G.H."/>
            <person name="Fischer R."/>
            <person name="Frisvad J.C."/>
            <person name="Goldman G.H."/>
            <person name="Houbraken J."/>
            <person name="Oakley B."/>
            <person name="Pocsi I."/>
            <person name="Scazzocchio C."/>
            <person name="Seiboth B."/>
            <person name="vanKuyk P.A."/>
            <person name="Wortman J."/>
            <person name="Dyer P.S."/>
            <person name="Grigoriev I.V."/>
        </authorList>
    </citation>
    <scope>NUCLEOTIDE SEQUENCE [LARGE SCALE GENOMIC DNA]</scope>
    <source>
        <strain evidence="3">CBS 106.47</strain>
    </source>
</reference>
<dbReference type="EMBL" id="KV878237">
    <property type="protein sequence ID" value="OJZ90587.1"/>
    <property type="molecule type" value="Genomic_DNA"/>
</dbReference>
<evidence type="ECO:0000313" key="2">
    <source>
        <dbReference type="EMBL" id="OJZ90587.1"/>
    </source>
</evidence>
<dbReference type="OrthoDB" id="10518102at2759"/>
<dbReference type="Proteomes" id="UP000184063">
    <property type="component" value="Unassembled WGS sequence"/>
</dbReference>
<organism evidence="2 3">
    <name type="scientific">Aspergillus luchuensis (strain CBS 106.47)</name>
    <dbReference type="NCBI Taxonomy" id="1137211"/>
    <lineage>
        <taxon>Eukaryota</taxon>
        <taxon>Fungi</taxon>
        <taxon>Dikarya</taxon>
        <taxon>Ascomycota</taxon>
        <taxon>Pezizomycotina</taxon>
        <taxon>Eurotiomycetes</taxon>
        <taxon>Eurotiomycetidae</taxon>
        <taxon>Eurotiales</taxon>
        <taxon>Aspergillaceae</taxon>
        <taxon>Aspergillus</taxon>
        <taxon>Aspergillus subgen. Circumdati</taxon>
    </lineage>
</organism>
<name>A0A1M3TUL5_ASPLC</name>
<sequence>MSTQVGFVLVLSFLDFSRLFIFLTLHGSPDTRYWPACQAPGTPWEASDPSLFVPGRAEPISHTPAAAADRLAECHRLHSTLTTNQLTACVPRGCDSKVSLDQESAGPRIQLTLSETEDGVDICQLQGLTGSWWNNGTTRTFRERLTRLLRPVMTSAYEAQSRLWCFYESSLILVAGIS</sequence>
<keyword evidence="1" id="KW-0732">Signal</keyword>
<dbReference type="VEuPathDB" id="FungiDB:ASPFODRAFT_429767"/>